<reference evidence="2 3" key="1">
    <citation type="journal article" date="2019" name="Genome Biol. Evol.">
        <title>Genomic Plasticity Mediated by Transposable Elements in the Plant Pathogenic Fungus Colletotrichum higginsianum.</title>
        <authorList>
            <person name="Tsushima A."/>
            <person name="Gan P."/>
            <person name="Kumakura N."/>
            <person name="Narusaka M."/>
            <person name="Takano Y."/>
            <person name="Narusaka Y."/>
            <person name="Shirasu K."/>
        </authorList>
    </citation>
    <scope>NUCLEOTIDE SEQUENCE [LARGE SCALE GENOMIC DNA]</scope>
    <source>
        <strain evidence="2 3">MAFF305635-RFP</strain>
    </source>
</reference>
<dbReference type="GO" id="GO:0008033">
    <property type="term" value="P:tRNA processing"/>
    <property type="evidence" value="ECO:0007669"/>
    <property type="project" value="TreeGrafter"/>
</dbReference>
<name>A0A4T0VYL2_9PEZI</name>
<dbReference type="PANTHER" id="PTHR14742">
    <property type="entry name" value="RIBONUCLEASE P SUBUNIT P21"/>
    <property type="match status" value="1"/>
</dbReference>
<dbReference type="AlphaFoldDB" id="A0A4T0VYL2"/>
<feature type="region of interest" description="Disordered" evidence="1">
    <location>
        <begin position="113"/>
        <end position="197"/>
    </location>
</feature>
<protein>
    <recommendedName>
        <fullName evidence="4">RNAse P Rpr2/Rpp21/SNM1 subunit domain-containing protein</fullName>
    </recommendedName>
</protein>
<dbReference type="GO" id="GO:0005655">
    <property type="term" value="C:nucleolar ribonuclease P complex"/>
    <property type="evidence" value="ECO:0007669"/>
    <property type="project" value="TreeGrafter"/>
</dbReference>
<sequence>MDVSTLPIHLGYLNDAAHLLRVSAPETSAYLMSRHNELMFLNDAEQNDVRRQHVCGACGHIMIPGQGTTLKLETEKALKRKRRGNLKTRDPKATKDELRLRAGARKLFTCGHCSRTTNIPLPPPPPAVRRRTKSEQLSAAKGRQVPTAEPAKPATSNSSSKKRAKNRKAGLQALLSQAKTSSSGSRNLSLADFGRLG</sequence>
<comment type="caution">
    <text evidence="2">The sequence shown here is derived from an EMBL/GenBank/DDBJ whole genome shotgun (WGS) entry which is preliminary data.</text>
</comment>
<dbReference type="Pfam" id="PF04032">
    <property type="entry name" value="Rpr2"/>
    <property type="match status" value="1"/>
</dbReference>
<dbReference type="InterPro" id="IPR007175">
    <property type="entry name" value="Rpr2/Snm1/Rpp21"/>
</dbReference>
<evidence type="ECO:0000256" key="1">
    <source>
        <dbReference type="SAM" id="MobiDB-lite"/>
    </source>
</evidence>
<dbReference type="Proteomes" id="UP000305883">
    <property type="component" value="Unassembled WGS sequence"/>
</dbReference>
<dbReference type="PANTHER" id="PTHR14742:SF3">
    <property type="entry name" value="RIBONUCLEASE MRP PROTEIN SUBUNIT SNM1"/>
    <property type="match status" value="1"/>
</dbReference>
<evidence type="ECO:0000313" key="2">
    <source>
        <dbReference type="EMBL" id="TIC97829.1"/>
    </source>
</evidence>
<organism evidence="2 3">
    <name type="scientific">Colletotrichum higginsianum</name>
    <dbReference type="NCBI Taxonomy" id="80884"/>
    <lineage>
        <taxon>Eukaryota</taxon>
        <taxon>Fungi</taxon>
        <taxon>Dikarya</taxon>
        <taxon>Ascomycota</taxon>
        <taxon>Pezizomycotina</taxon>
        <taxon>Sordariomycetes</taxon>
        <taxon>Hypocreomycetidae</taxon>
        <taxon>Glomerellales</taxon>
        <taxon>Glomerellaceae</taxon>
        <taxon>Colletotrichum</taxon>
        <taxon>Colletotrichum destructivum species complex</taxon>
    </lineage>
</organism>
<accession>A0A4T0VYL2</accession>
<dbReference type="OrthoDB" id="438080at2759"/>
<evidence type="ECO:0000313" key="3">
    <source>
        <dbReference type="Proteomes" id="UP000305883"/>
    </source>
</evidence>
<evidence type="ECO:0008006" key="4">
    <source>
        <dbReference type="Google" id="ProtNLM"/>
    </source>
</evidence>
<feature type="compositionally biased region" description="Polar residues" evidence="1">
    <location>
        <begin position="174"/>
        <end position="188"/>
    </location>
</feature>
<dbReference type="EMBL" id="MWPZ01000005">
    <property type="protein sequence ID" value="TIC97829.1"/>
    <property type="molecule type" value="Genomic_DNA"/>
</dbReference>
<proteinExistence type="predicted"/>
<gene>
    <name evidence="2" type="ORF">CH35J_007124</name>
</gene>